<accession>A0A545AL01</accession>
<sequence length="408" mass="42537">MLKQFPDGSTPPLIHVGRQPIYNRGGDVVAYQLVFRDTAGDGIDSRARTDALTQLIVAAFTEFGVEELVGEAACFVTVNRDFLTGAVPVPFDPGHTGLSVSAAVTVDDEVADGAAELARRGFTFALDPGCGLGTQERLLPYAGYVTIDLRGAAREEIEAARHALGPYPHVHAIAGHLQAEDDLLTAIELGFELFTGPAVGRAHVVSRPRLSTTATARLRLIALLSAEDAGVDEVTSAVAQDPAVSYRLLAAAGAAASGQTREVAGLREAVVLLGFNRIQGWVTLMLISDGDALDEHVASVVLSRARFCSQLAPVFGAPPDAAFTVGLLDGLSDQLGLPIPELVGSLPLAPPLKAALTSGAGPLGQVLRIATRYADGVVERLPGVLGPAELADAQFTALRWAHLLLASA</sequence>
<dbReference type="PANTHER" id="PTHR33525">
    <property type="match status" value="1"/>
</dbReference>
<dbReference type="Gene3D" id="1.10.3210.10">
    <property type="entry name" value="Hypothetical protein af1432"/>
    <property type="match status" value="1"/>
</dbReference>
<organism evidence="2 3">
    <name type="scientific">Cryptosporangium phraense</name>
    <dbReference type="NCBI Taxonomy" id="2593070"/>
    <lineage>
        <taxon>Bacteria</taxon>
        <taxon>Bacillati</taxon>
        <taxon>Actinomycetota</taxon>
        <taxon>Actinomycetes</taxon>
        <taxon>Cryptosporangiales</taxon>
        <taxon>Cryptosporangiaceae</taxon>
        <taxon>Cryptosporangium</taxon>
    </lineage>
</organism>
<dbReference type="PANTHER" id="PTHR33525:SF4">
    <property type="entry name" value="CYCLIC DI-GMP PHOSPHODIESTERASE CDGJ"/>
    <property type="match status" value="1"/>
</dbReference>
<name>A0A545AL01_9ACTN</name>
<proteinExistence type="predicted"/>
<dbReference type="PIRSF" id="PIRSF003180">
    <property type="entry name" value="DiGMPpdiest_YuxH"/>
    <property type="match status" value="1"/>
</dbReference>
<dbReference type="Pfam" id="PF08668">
    <property type="entry name" value="HDOD"/>
    <property type="match status" value="1"/>
</dbReference>
<dbReference type="InterPro" id="IPR013976">
    <property type="entry name" value="HDOD"/>
</dbReference>
<dbReference type="RefSeq" id="WP_142707709.1">
    <property type="nucleotide sequence ID" value="NZ_VIRS01000021.1"/>
</dbReference>
<evidence type="ECO:0000313" key="3">
    <source>
        <dbReference type="Proteomes" id="UP000317982"/>
    </source>
</evidence>
<feature type="domain" description="HDOD" evidence="1">
    <location>
        <begin position="210"/>
        <end position="404"/>
    </location>
</feature>
<gene>
    <name evidence="2" type="ORF">FL583_27345</name>
</gene>
<keyword evidence="3" id="KW-1185">Reference proteome</keyword>
<dbReference type="SUPFAM" id="SSF109604">
    <property type="entry name" value="HD-domain/PDEase-like"/>
    <property type="match status" value="1"/>
</dbReference>
<evidence type="ECO:0000313" key="2">
    <source>
        <dbReference type="EMBL" id="TQS41997.1"/>
    </source>
</evidence>
<dbReference type="InterPro" id="IPR052340">
    <property type="entry name" value="RNase_Y/CdgJ"/>
</dbReference>
<dbReference type="Proteomes" id="UP000317982">
    <property type="component" value="Unassembled WGS sequence"/>
</dbReference>
<reference evidence="2 3" key="1">
    <citation type="submission" date="2019-07" db="EMBL/GenBank/DDBJ databases">
        <title>Cryptosporangium phraense sp. nov., isolated from plant litter.</title>
        <authorList>
            <person name="Suriyachadkun C."/>
        </authorList>
    </citation>
    <scope>NUCLEOTIDE SEQUENCE [LARGE SCALE GENOMIC DNA]</scope>
    <source>
        <strain evidence="2 3">A-T 5661</strain>
    </source>
</reference>
<dbReference type="OrthoDB" id="5180314at2"/>
<dbReference type="PROSITE" id="PS51833">
    <property type="entry name" value="HDOD"/>
    <property type="match status" value="1"/>
</dbReference>
<dbReference type="InterPro" id="IPR014408">
    <property type="entry name" value="dGMP_Pdiesterase_EAL/HD-GYP"/>
</dbReference>
<evidence type="ECO:0000259" key="1">
    <source>
        <dbReference type="PROSITE" id="PS51833"/>
    </source>
</evidence>
<dbReference type="EMBL" id="VIRS01000021">
    <property type="protein sequence ID" value="TQS41997.1"/>
    <property type="molecule type" value="Genomic_DNA"/>
</dbReference>
<dbReference type="InParanoid" id="A0A545AL01"/>
<dbReference type="AlphaFoldDB" id="A0A545AL01"/>
<protein>
    <submittedName>
        <fullName evidence="2">HDOD domain-containing protein</fullName>
    </submittedName>
</protein>
<comment type="caution">
    <text evidence="2">The sequence shown here is derived from an EMBL/GenBank/DDBJ whole genome shotgun (WGS) entry which is preliminary data.</text>
</comment>